<keyword evidence="5 15" id="KW-0479">Metal-binding</keyword>
<dbReference type="GO" id="GO:0006508">
    <property type="term" value="P:proteolysis"/>
    <property type="evidence" value="ECO:0007669"/>
    <property type="project" value="UniProtKB-KW"/>
</dbReference>
<dbReference type="InterPro" id="IPR008974">
    <property type="entry name" value="TRAF-like"/>
</dbReference>
<keyword evidence="10 15" id="KW-0482">Metalloprotease</keyword>
<feature type="transmembrane region" description="Helical" evidence="17">
    <location>
        <begin position="708"/>
        <end position="728"/>
    </location>
</feature>
<comment type="cofactor">
    <cofactor evidence="15 16">
        <name>Zn(2+)</name>
        <dbReference type="ChEBI" id="CHEBI:29105"/>
    </cofactor>
    <text evidence="15 16">Binds 1 zinc ion per subunit.</text>
</comment>
<evidence type="ECO:0000313" key="21">
    <source>
        <dbReference type="EMBL" id="KAJ4943548.1"/>
    </source>
</evidence>
<evidence type="ECO:0000256" key="10">
    <source>
        <dbReference type="ARBA" id="ARBA00023049"/>
    </source>
</evidence>
<dbReference type="SMART" id="SM00137">
    <property type="entry name" value="MAM"/>
    <property type="match status" value="1"/>
</dbReference>
<evidence type="ECO:0000256" key="16">
    <source>
        <dbReference type="RuleBase" id="RU361183"/>
    </source>
</evidence>
<accession>A0AAD6BIT4</accession>
<dbReference type="SUPFAM" id="SSF49899">
    <property type="entry name" value="Concanavalin A-like lectins/glucanases"/>
    <property type="match status" value="1"/>
</dbReference>
<keyword evidence="6 16" id="KW-0732">Signal</keyword>
<dbReference type="InterPro" id="IPR006026">
    <property type="entry name" value="Peptidase_Metallo"/>
</dbReference>
<evidence type="ECO:0000256" key="17">
    <source>
        <dbReference type="SAM" id="Phobius"/>
    </source>
</evidence>
<evidence type="ECO:0000256" key="8">
    <source>
        <dbReference type="ARBA" id="ARBA00022833"/>
    </source>
</evidence>
<dbReference type="Gene3D" id="2.60.120.200">
    <property type="match status" value="1"/>
</dbReference>
<feature type="domain" description="MATH" evidence="19">
    <location>
        <begin position="503"/>
        <end position="668"/>
    </location>
</feature>
<dbReference type="PANTHER" id="PTHR10127:SF882">
    <property type="entry name" value="MEPRIN A SUBUNIT"/>
    <property type="match status" value="1"/>
</dbReference>
<gene>
    <name evidence="21" type="ORF">JOQ06_006048</name>
</gene>
<dbReference type="GO" id="GO:0004222">
    <property type="term" value="F:metalloendopeptidase activity"/>
    <property type="evidence" value="ECO:0007669"/>
    <property type="project" value="UniProtKB-UniRule"/>
</dbReference>
<dbReference type="InterPro" id="IPR024079">
    <property type="entry name" value="MetalloPept_cat_dom_sf"/>
</dbReference>
<evidence type="ECO:0000256" key="14">
    <source>
        <dbReference type="ARBA" id="ARBA00023180"/>
    </source>
</evidence>
<evidence type="ECO:0000259" key="19">
    <source>
        <dbReference type="PROSITE" id="PS50144"/>
    </source>
</evidence>
<dbReference type="SUPFAM" id="SSF55486">
    <property type="entry name" value="Metalloproteases ('zincins'), catalytic domain"/>
    <property type="match status" value="1"/>
</dbReference>
<evidence type="ECO:0000256" key="9">
    <source>
        <dbReference type="ARBA" id="ARBA00022989"/>
    </source>
</evidence>
<dbReference type="Pfam" id="PF01400">
    <property type="entry name" value="Astacin"/>
    <property type="match status" value="1"/>
</dbReference>
<keyword evidence="2" id="KW-0245">EGF-like domain</keyword>
<dbReference type="Pfam" id="PF00629">
    <property type="entry name" value="MAM"/>
    <property type="match status" value="1"/>
</dbReference>
<dbReference type="EC" id="3.4.24.-" evidence="16"/>
<evidence type="ECO:0000256" key="12">
    <source>
        <dbReference type="ARBA" id="ARBA00023145"/>
    </source>
</evidence>
<dbReference type="Proteomes" id="UP001219934">
    <property type="component" value="Unassembled WGS sequence"/>
</dbReference>
<dbReference type="InterPro" id="IPR002083">
    <property type="entry name" value="MATH/TRAF_dom"/>
</dbReference>
<dbReference type="EMBL" id="JAPTMU010000005">
    <property type="protein sequence ID" value="KAJ4943548.1"/>
    <property type="molecule type" value="Genomic_DNA"/>
</dbReference>
<keyword evidence="9 17" id="KW-1133">Transmembrane helix</keyword>
<evidence type="ECO:0000256" key="5">
    <source>
        <dbReference type="ARBA" id="ARBA00022723"/>
    </source>
</evidence>
<sequence>MALRWIVLFFGLGLAAAKLTGDTETDVDEGHDWDIFNINKAGGLDLLEGDIDLEESVNRNSIIGDKYRWPTTIPYYLEDSLDMNAKGVILKAFDQYRLKTCIDFSPWKGEENYISVFKGSGCYSSVGNQRVGKQQLSIGRNCDRLGTVEHEFLHALGFWHEQSRADRDDYVDIMWDRIEPGKEHNFKTYDDTVSSALGVAYDYGSVMHYSKTSFNIASEPTIVTKIPHFMDVIGQRMSFSASDLTKLNNLYNCTRPQHTEAPNIIQSPSHQAPRSLYQQTPEIPLASQTHINTLNHSPSQYTNAAYNYPRGSTPSHVTTPRPSEISDLATYLARKSSTFVDSCNFEEENICGMILGPGNAKWEHRRSVSGGPQTDFSNLGQCKGKGYFMHFSTASAEPGDRAFLESRWLYPKPGAQCLTFFLHNSGAVDDVLNIWVREYDEANPGGKLRLFKSILGVMGSWELHTINVNVTKKVRVVFEGVRGSSPTKGGFSLDDINLSSTKCPQHIWHIRNITHLLDTTPVGEKVYSPRFLSPAGYSFQVGVYLNGKSSSPDNIGTYFYLTSGPNDHKLKWPCPWQQATMALMDQQSDIRQQMNMHRMVTTEPDKMSSDGTEFYWDDPRKVGSKVIASDGSYYYRGPGTGTSSFITHSRLKSRNFIKGDDAYFLFSLEDISDLLVSQPLPRSAVHADPRLVKAADPGAPEGPAKHTLVAAVAGCVAAAMMVVSMAIVGRVWRRRQQESDEVVIIQDMPGFIEVSEHPNKDLPSPFTSP</sequence>
<feature type="binding site" evidence="15">
    <location>
        <position position="154"/>
    </location>
    <ligand>
        <name>Zn(2+)</name>
        <dbReference type="ChEBI" id="CHEBI:29105"/>
        <note>catalytic</note>
    </ligand>
</feature>
<comment type="caution">
    <text evidence="21">The sequence shown here is derived from an EMBL/GenBank/DDBJ whole genome shotgun (WGS) entry which is preliminary data.</text>
</comment>
<dbReference type="InterPro" id="IPR000998">
    <property type="entry name" value="MAM_dom"/>
</dbReference>
<dbReference type="SMART" id="SM00235">
    <property type="entry name" value="ZnMc"/>
    <property type="match status" value="1"/>
</dbReference>
<evidence type="ECO:0000256" key="11">
    <source>
        <dbReference type="ARBA" id="ARBA00023136"/>
    </source>
</evidence>
<keyword evidence="11 17" id="KW-0472">Membrane</keyword>
<protein>
    <recommendedName>
        <fullName evidence="16">Metalloendopeptidase</fullName>
        <ecNumber evidence="16">3.4.24.-</ecNumber>
    </recommendedName>
</protein>
<dbReference type="PRINTS" id="PR00020">
    <property type="entry name" value="MAMDOMAIN"/>
</dbReference>
<feature type="active site" evidence="15">
    <location>
        <position position="151"/>
    </location>
</feature>
<dbReference type="PROSITE" id="PS51864">
    <property type="entry name" value="ASTACIN"/>
    <property type="match status" value="1"/>
</dbReference>
<evidence type="ECO:0000256" key="7">
    <source>
        <dbReference type="ARBA" id="ARBA00022801"/>
    </source>
</evidence>
<dbReference type="PROSITE" id="PS00740">
    <property type="entry name" value="MAM_1"/>
    <property type="match status" value="1"/>
</dbReference>
<evidence type="ECO:0000256" key="4">
    <source>
        <dbReference type="ARBA" id="ARBA00022692"/>
    </source>
</evidence>
<dbReference type="Gene3D" id="2.60.210.10">
    <property type="entry name" value="Apoptosis, Tumor Necrosis Factor Receptor Associated Protein 2, Chain A"/>
    <property type="match status" value="1"/>
</dbReference>
<dbReference type="Pfam" id="PF22486">
    <property type="entry name" value="MATH_2"/>
    <property type="match status" value="1"/>
</dbReference>
<dbReference type="InterPro" id="IPR001506">
    <property type="entry name" value="Peptidase_M12A"/>
</dbReference>
<evidence type="ECO:0000256" key="6">
    <source>
        <dbReference type="ARBA" id="ARBA00022729"/>
    </source>
</evidence>
<dbReference type="PRINTS" id="PR00480">
    <property type="entry name" value="ASTACIN"/>
</dbReference>
<dbReference type="GO" id="GO:0008270">
    <property type="term" value="F:zinc ion binding"/>
    <property type="evidence" value="ECO:0007669"/>
    <property type="project" value="UniProtKB-UniRule"/>
</dbReference>
<keyword evidence="22" id="KW-1185">Reference proteome</keyword>
<feature type="binding site" evidence="15">
    <location>
        <position position="150"/>
    </location>
    <ligand>
        <name>Zn(2+)</name>
        <dbReference type="ChEBI" id="CHEBI:29105"/>
        <note>catalytic</note>
    </ligand>
</feature>
<proteinExistence type="predicted"/>
<dbReference type="FunFam" id="2.60.210.10:FF:000009">
    <property type="entry name" value="Meprin A subunit"/>
    <property type="match status" value="1"/>
</dbReference>
<feature type="signal peptide" evidence="16">
    <location>
        <begin position="1"/>
        <end position="17"/>
    </location>
</feature>
<evidence type="ECO:0000256" key="3">
    <source>
        <dbReference type="ARBA" id="ARBA00022670"/>
    </source>
</evidence>
<keyword evidence="3 15" id="KW-0645">Protease</keyword>
<feature type="chain" id="PRO_5041766173" description="Metalloendopeptidase" evidence="16">
    <location>
        <begin position="18"/>
        <end position="769"/>
    </location>
</feature>
<keyword evidence="14" id="KW-0325">Glycoprotein</keyword>
<keyword evidence="8 15" id="KW-0862">Zinc</keyword>
<dbReference type="PANTHER" id="PTHR10127">
    <property type="entry name" value="DISCOIDIN, CUB, EGF, LAMININ , AND ZINC METALLOPROTEASE DOMAIN CONTAINING"/>
    <property type="match status" value="1"/>
</dbReference>
<evidence type="ECO:0000256" key="2">
    <source>
        <dbReference type="ARBA" id="ARBA00022536"/>
    </source>
</evidence>
<keyword evidence="13" id="KW-1015">Disulfide bond</keyword>
<dbReference type="InterPro" id="IPR013320">
    <property type="entry name" value="ConA-like_dom_sf"/>
</dbReference>
<dbReference type="Gene3D" id="3.40.390.10">
    <property type="entry name" value="Collagenase (Catalytic Domain)"/>
    <property type="match status" value="1"/>
</dbReference>
<organism evidence="21 22">
    <name type="scientific">Pogonophryne albipinna</name>
    <dbReference type="NCBI Taxonomy" id="1090488"/>
    <lineage>
        <taxon>Eukaryota</taxon>
        <taxon>Metazoa</taxon>
        <taxon>Chordata</taxon>
        <taxon>Craniata</taxon>
        <taxon>Vertebrata</taxon>
        <taxon>Euteleostomi</taxon>
        <taxon>Actinopterygii</taxon>
        <taxon>Neopterygii</taxon>
        <taxon>Teleostei</taxon>
        <taxon>Neoteleostei</taxon>
        <taxon>Acanthomorphata</taxon>
        <taxon>Eupercaria</taxon>
        <taxon>Perciformes</taxon>
        <taxon>Notothenioidei</taxon>
        <taxon>Pogonophryne</taxon>
    </lineage>
</organism>
<name>A0AAD6BIT4_9TELE</name>
<dbReference type="FunFam" id="2.60.120.200:FF:000037">
    <property type="entry name" value="Meprin A subunit"/>
    <property type="match status" value="1"/>
</dbReference>
<keyword evidence="7 15" id="KW-0378">Hydrolase</keyword>
<evidence type="ECO:0000313" key="22">
    <source>
        <dbReference type="Proteomes" id="UP001219934"/>
    </source>
</evidence>
<evidence type="ECO:0000256" key="1">
    <source>
        <dbReference type="ARBA" id="ARBA00004479"/>
    </source>
</evidence>
<evidence type="ECO:0000259" key="18">
    <source>
        <dbReference type="PROSITE" id="PS50060"/>
    </source>
</evidence>
<dbReference type="FunFam" id="3.40.390.10:FF:000015">
    <property type="entry name" value="Meprin A subunit"/>
    <property type="match status" value="1"/>
</dbReference>
<comment type="subcellular location">
    <subcellularLocation>
        <location evidence="1">Membrane</location>
        <topology evidence="1">Single-pass type I membrane protein</topology>
    </subcellularLocation>
</comment>
<feature type="binding site" evidence="15">
    <location>
        <position position="160"/>
    </location>
    <ligand>
        <name>Zn(2+)</name>
        <dbReference type="ChEBI" id="CHEBI:29105"/>
        <note>catalytic</note>
    </ligand>
</feature>
<dbReference type="PROSITE" id="PS50060">
    <property type="entry name" value="MAM_2"/>
    <property type="match status" value="1"/>
</dbReference>
<reference evidence="21" key="1">
    <citation type="submission" date="2022-11" db="EMBL/GenBank/DDBJ databases">
        <title>Chromosome-level genome of Pogonophryne albipinna.</title>
        <authorList>
            <person name="Jo E."/>
        </authorList>
    </citation>
    <scope>NUCLEOTIDE SEQUENCE</scope>
    <source>
        <strain evidence="21">SGF0006</strain>
        <tissue evidence="21">Muscle</tissue>
    </source>
</reference>
<comment type="caution">
    <text evidence="15">Lacks conserved residue(s) required for the propagation of feature annotation.</text>
</comment>
<keyword evidence="12" id="KW-0865">Zymogen</keyword>
<evidence type="ECO:0000259" key="20">
    <source>
        <dbReference type="PROSITE" id="PS51864"/>
    </source>
</evidence>
<feature type="domain" description="MAM" evidence="18">
    <location>
        <begin position="341"/>
        <end position="505"/>
    </location>
</feature>
<dbReference type="PROSITE" id="PS50144">
    <property type="entry name" value="MATH"/>
    <property type="match status" value="1"/>
</dbReference>
<dbReference type="SUPFAM" id="SSF49599">
    <property type="entry name" value="TRAF domain-like"/>
    <property type="match status" value="1"/>
</dbReference>
<dbReference type="AlphaFoldDB" id="A0AAD6BIT4"/>
<dbReference type="CDD" id="cd06263">
    <property type="entry name" value="MAM"/>
    <property type="match status" value="1"/>
</dbReference>
<evidence type="ECO:0000256" key="13">
    <source>
        <dbReference type="ARBA" id="ARBA00023157"/>
    </source>
</evidence>
<keyword evidence="4 17" id="KW-0812">Transmembrane</keyword>
<evidence type="ECO:0000256" key="15">
    <source>
        <dbReference type="PROSITE-ProRule" id="PRU01211"/>
    </source>
</evidence>
<feature type="domain" description="Peptidase M12A" evidence="20">
    <location>
        <begin position="60"/>
        <end position="254"/>
    </location>
</feature>
<dbReference type="GO" id="GO:0016020">
    <property type="term" value="C:membrane"/>
    <property type="evidence" value="ECO:0007669"/>
    <property type="project" value="UniProtKB-SubCell"/>
</dbReference>